<comment type="pathway">
    <text evidence="2 8">Cofactor biosynthesis; ubiquinone biosynthesis.</text>
</comment>
<dbReference type="GO" id="GO:0005743">
    <property type="term" value="C:mitochondrial inner membrane"/>
    <property type="evidence" value="ECO:0007669"/>
    <property type="project" value="TreeGrafter"/>
</dbReference>
<comment type="function">
    <text evidence="8">Membrane-associated protein that warps the membrane surface to access and bind aromatic isoprenes with high specificity, including ubiquinone (CoQ) isoprene intermediates and presents them directly to Coq7, therefore facilitating the Coq7-mediated hydroxylase step. Participates in the biosynthesis of coenzyme Q, also named ubiquinone, an essential lipid-soluble electron transporter for aerobic cellular respiration.</text>
</comment>
<dbReference type="GO" id="GO:0006744">
    <property type="term" value="P:ubiquinone biosynthetic process"/>
    <property type="evidence" value="ECO:0007669"/>
    <property type="project" value="UniProtKB-UniRule"/>
</dbReference>
<dbReference type="AlphaFoldDB" id="A0A367YJP5"/>
<keyword evidence="11" id="KW-1185">Reference proteome</keyword>
<comment type="similarity">
    <text evidence="3 8">Belongs to the COQ9 family.</text>
</comment>
<sequence>MLSRCLRLNKRGISPILIRSYHSTDHVGSNTIVNPTSVESRILDASLKYVPEYGFDERCITRAIQELRYPDSMNAAISFSGKSGALRIVEYWLRLQRAKLEEYVGENAEELARMKNDYERLKHLMKVRLLFNEPVLGKLSGGLAQLVVPYNLSTGLEEIHALSDDLAFYSGDDSHDFSWYSKRMGISTIYVSSEMYMLNDNSVGFERTKEFVDDKVGDLEKLGNGYNDVEQWLGFNAISLINLIKSQLNRG</sequence>
<proteinExistence type="inferred from homology"/>
<keyword evidence="10" id="KW-0830">Ubiquinone</keyword>
<keyword evidence="7 8" id="KW-0496">Mitochondrion</keyword>
<comment type="caution">
    <text evidence="10">The sequence shown here is derived from an EMBL/GenBank/DDBJ whole genome shotgun (WGS) entry which is preliminary data.</text>
</comment>
<dbReference type="STRING" id="5486.A0A367YJP5"/>
<evidence type="ECO:0000256" key="1">
    <source>
        <dbReference type="ARBA" id="ARBA00004173"/>
    </source>
</evidence>
<gene>
    <name evidence="10" type="primary">COQ9</name>
    <name evidence="10" type="ORF">Cantr_01754</name>
</gene>
<evidence type="ECO:0000256" key="7">
    <source>
        <dbReference type="ARBA" id="ARBA00023128"/>
    </source>
</evidence>
<comment type="subcellular location">
    <subcellularLocation>
        <location evidence="1 8">Mitochondrion</location>
    </subcellularLocation>
</comment>
<dbReference type="Gene3D" id="1.10.357.10">
    <property type="entry name" value="Tetracycline Repressor, domain 2"/>
    <property type="match status" value="1"/>
</dbReference>
<keyword evidence="6 8" id="KW-0446">Lipid-binding</keyword>
<dbReference type="InterPro" id="IPR012762">
    <property type="entry name" value="Ubiq_biosynth_COQ9"/>
</dbReference>
<feature type="domain" description="COQ9 C-terminal" evidence="9">
    <location>
        <begin position="153"/>
        <end position="222"/>
    </location>
</feature>
<keyword evidence="5" id="KW-0809">Transit peptide</keyword>
<dbReference type="GO" id="GO:0008289">
    <property type="term" value="F:lipid binding"/>
    <property type="evidence" value="ECO:0007669"/>
    <property type="project" value="UniProtKB-UniRule"/>
</dbReference>
<evidence type="ECO:0000256" key="2">
    <source>
        <dbReference type="ARBA" id="ARBA00004749"/>
    </source>
</evidence>
<dbReference type="OrthoDB" id="619536at2759"/>
<evidence type="ECO:0000256" key="3">
    <source>
        <dbReference type="ARBA" id="ARBA00010766"/>
    </source>
</evidence>
<evidence type="ECO:0000259" key="9">
    <source>
        <dbReference type="Pfam" id="PF08511"/>
    </source>
</evidence>
<dbReference type="EMBL" id="QLNQ01000018">
    <property type="protein sequence ID" value="RCK66074.1"/>
    <property type="molecule type" value="Genomic_DNA"/>
</dbReference>
<name>A0A367YJP5_9ASCO</name>
<evidence type="ECO:0000256" key="5">
    <source>
        <dbReference type="ARBA" id="ARBA00022946"/>
    </source>
</evidence>
<organism evidence="10 11">
    <name type="scientific">Candida viswanathii</name>
    <dbReference type="NCBI Taxonomy" id="5486"/>
    <lineage>
        <taxon>Eukaryota</taxon>
        <taxon>Fungi</taxon>
        <taxon>Dikarya</taxon>
        <taxon>Ascomycota</taxon>
        <taxon>Saccharomycotina</taxon>
        <taxon>Pichiomycetes</taxon>
        <taxon>Debaryomycetaceae</taxon>
        <taxon>Candida/Lodderomyces clade</taxon>
        <taxon>Candida</taxon>
    </lineage>
</organism>
<evidence type="ECO:0000256" key="8">
    <source>
        <dbReference type="RuleBase" id="RU366063"/>
    </source>
</evidence>
<dbReference type="Proteomes" id="UP000253472">
    <property type="component" value="Unassembled WGS sequence"/>
</dbReference>
<dbReference type="UniPathway" id="UPA00232"/>
<dbReference type="PANTHER" id="PTHR21427">
    <property type="entry name" value="UBIQUINONE BIOSYNTHESIS PROTEIN COQ9, MITOCHONDRIAL"/>
    <property type="match status" value="1"/>
</dbReference>
<protein>
    <recommendedName>
        <fullName evidence="8">Ubiquinone biosynthesis protein</fullName>
    </recommendedName>
</protein>
<keyword evidence="4 8" id="KW-0831">Ubiquinone biosynthesis</keyword>
<dbReference type="Pfam" id="PF08511">
    <property type="entry name" value="COQ9"/>
    <property type="match status" value="1"/>
</dbReference>
<reference evidence="10 11" key="1">
    <citation type="submission" date="2018-06" db="EMBL/GenBank/DDBJ databases">
        <title>Whole genome sequencing of Candida tropicalis (genome annotated by CSBL at Korea University).</title>
        <authorList>
            <person name="Ahn J."/>
        </authorList>
    </citation>
    <scope>NUCLEOTIDE SEQUENCE [LARGE SCALE GENOMIC DNA]</scope>
    <source>
        <strain evidence="10 11">ATCC 20962</strain>
    </source>
</reference>
<accession>A0A367YJP5</accession>
<dbReference type="NCBIfam" id="TIGR02396">
    <property type="entry name" value="diverge_rpsU"/>
    <property type="match status" value="1"/>
</dbReference>
<evidence type="ECO:0000256" key="4">
    <source>
        <dbReference type="ARBA" id="ARBA00022688"/>
    </source>
</evidence>
<evidence type="ECO:0000256" key="6">
    <source>
        <dbReference type="ARBA" id="ARBA00023121"/>
    </source>
</evidence>
<dbReference type="InterPro" id="IPR013718">
    <property type="entry name" value="COQ9_C"/>
</dbReference>
<dbReference type="PANTHER" id="PTHR21427:SF19">
    <property type="entry name" value="UBIQUINONE BIOSYNTHESIS PROTEIN COQ9, MITOCHONDRIAL"/>
    <property type="match status" value="1"/>
</dbReference>
<evidence type="ECO:0000313" key="10">
    <source>
        <dbReference type="EMBL" id="RCK66074.1"/>
    </source>
</evidence>
<evidence type="ECO:0000313" key="11">
    <source>
        <dbReference type="Proteomes" id="UP000253472"/>
    </source>
</evidence>